<dbReference type="CDD" id="cd07067">
    <property type="entry name" value="HP_PGM_like"/>
    <property type="match status" value="1"/>
</dbReference>
<organism evidence="3 4">
    <name type="scientific">Propionibacterium freudenreichii</name>
    <dbReference type="NCBI Taxonomy" id="1744"/>
    <lineage>
        <taxon>Bacteria</taxon>
        <taxon>Bacillati</taxon>
        <taxon>Actinomycetota</taxon>
        <taxon>Actinomycetes</taxon>
        <taxon>Propionibacteriales</taxon>
        <taxon>Propionibacteriaceae</taxon>
        <taxon>Propionibacterium</taxon>
    </lineage>
</organism>
<dbReference type="Pfam" id="PF00300">
    <property type="entry name" value="His_Phos_1"/>
    <property type="match status" value="1"/>
</dbReference>
<reference evidence="3 4" key="1">
    <citation type="submission" date="2016-09" db="EMBL/GenBank/DDBJ databases">
        <authorList>
            <person name="Laine KS P."/>
        </authorList>
    </citation>
    <scope>NUCLEOTIDE SEQUENCE [LARGE SCALE GENOMIC DNA]</scope>
    <source>
        <strain evidence="3">PFRJS-23</strain>
    </source>
</reference>
<dbReference type="Gene3D" id="3.40.50.1240">
    <property type="entry name" value="Phosphoglycerate mutase-like"/>
    <property type="match status" value="1"/>
</dbReference>
<dbReference type="AlphaFoldDB" id="A0A0A8RSE9"/>
<dbReference type="RefSeq" id="WP_013161091.1">
    <property type="nucleotide sequence ID" value="NZ_CCYN01000033.1"/>
</dbReference>
<feature type="active site" description="Proton donor/acceptor" evidence="1">
    <location>
        <position position="84"/>
    </location>
</feature>
<accession>A0A0A8RSE9</accession>
<dbReference type="Proteomes" id="UP000250080">
    <property type="component" value="Chromosome I"/>
</dbReference>
<evidence type="ECO:0000313" key="4">
    <source>
        <dbReference type="Proteomes" id="UP000250080"/>
    </source>
</evidence>
<dbReference type="SUPFAM" id="SSF53254">
    <property type="entry name" value="Phosphoglycerate mutase-like"/>
    <property type="match status" value="1"/>
</dbReference>
<dbReference type="GO" id="GO:0005737">
    <property type="term" value="C:cytoplasm"/>
    <property type="evidence" value="ECO:0007669"/>
    <property type="project" value="TreeGrafter"/>
</dbReference>
<dbReference type="InterPro" id="IPR050275">
    <property type="entry name" value="PGM_Phosphatase"/>
</dbReference>
<dbReference type="PANTHER" id="PTHR48100">
    <property type="entry name" value="BROAD-SPECIFICITY PHOSPHATASE YOR283W-RELATED"/>
    <property type="match status" value="1"/>
</dbReference>
<dbReference type="EMBL" id="LT618793">
    <property type="protein sequence ID" value="SCQ78286.1"/>
    <property type="molecule type" value="Genomic_DNA"/>
</dbReference>
<protein>
    <submittedName>
        <fullName evidence="3">Phosphoglycerate mutase family protein</fullName>
    </submittedName>
</protein>
<dbReference type="GO" id="GO:0016791">
    <property type="term" value="F:phosphatase activity"/>
    <property type="evidence" value="ECO:0007669"/>
    <property type="project" value="TreeGrafter"/>
</dbReference>
<sequence>MTTPRFVLMRHGETDWNTKNQYQGSSDIPLNAVGRAQAGAAAGWIAHLNPVAIWASPLERALDTARAVASFTGQQVNVDPRLAELDYGDFEGWTWEQIEKVEPGLAAWRDGESDGRWSASGETGAEVMARMGETLTHLDRVTEPGPILVCSHGTAIRLGVAALVGWDYPEIWKLASMGNCCYTEVIREFDAWRVERFNVPPQWNFSG</sequence>
<dbReference type="InterPro" id="IPR001345">
    <property type="entry name" value="PG/BPGM_mutase_AS"/>
</dbReference>
<gene>
    <name evidence="3" type="ORF">PFR_JS23_1044</name>
</gene>
<feature type="binding site" evidence="2">
    <location>
        <position position="60"/>
    </location>
    <ligand>
        <name>substrate</name>
    </ligand>
</feature>
<evidence type="ECO:0000313" key="3">
    <source>
        <dbReference type="EMBL" id="SCQ78286.1"/>
    </source>
</evidence>
<dbReference type="InterPro" id="IPR029033">
    <property type="entry name" value="His_PPase_superfam"/>
</dbReference>
<dbReference type="PANTHER" id="PTHR48100:SF62">
    <property type="entry name" value="GLUCOSYL-3-PHOSPHOGLYCERATE PHOSPHATASE"/>
    <property type="match status" value="1"/>
</dbReference>
<name>A0A0A8RSE9_9ACTN</name>
<evidence type="ECO:0000256" key="1">
    <source>
        <dbReference type="PIRSR" id="PIRSR613078-1"/>
    </source>
</evidence>
<proteinExistence type="predicted"/>
<feature type="binding site" evidence="2">
    <location>
        <begin position="84"/>
        <end position="87"/>
    </location>
    <ligand>
        <name>substrate</name>
    </ligand>
</feature>
<dbReference type="InterPro" id="IPR013078">
    <property type="entry name" value="His_Pase_superF_clade-1"/>
</dbReference>
<feature type="binding site" evidence="2">
    <location>
        <begin position="10"/>
        <end position="17"/>
    </location>
    <ligand>
        <name>substrate</name>
    </ligand>
</feature>
<dbReference type="OMA" id="CYTEVIR"/>
<dbReference type="SMART" id="SM00855">
    <property type="entry name" value="PGAM"/>
    <property type="match status" value="1"/>
</dbReference>
<dbReference type="OrthoDB" id="4697614at2"/>
<evidence type="ECO:0000256" key="2">
    <source>
        <dbReference type="PIRSR" id="PIRSR613078-2"/>
    </source>
</evidence>
<dbReference type="PROSITE" id="PS00175">
    <property type="entry name" value="PG_MUTASE"/>
    <property type="match status" value="1"/>
</dbReference>
<feature type="active site" description="Tele-phosphohistidine intermediate" evidence="1">
    <location>
        <position position="11"/>
    </location>
</feature>